<dbReference type="SUPFAM" id="SSF109854">
    <property type="entry name" value="DinB/YfiT-like putative metalloenzymes"/>
    <property type="match status" value="1"/>
</dbReference>
<dbReference type="PANTHER" id="PTHR40758">
    <property type="entry name" value="CONSERVED PROTEIN"/>
    <property type="match status" value="1"/>
</dbReference>
<dbReference type="NCBIfam" id="TIGR03083">
    <property type="entry name" value="maleylpyruvate isomerase family mycothiol-dependent enzyme"/>
    <property type="match status" value="1"/>
</dbReference>
<accession>A0A3B0SWU0</accession>
<dbReference type="InterPro" id="IPR034660">
    <property type="entry name" value="DinB/YfiT-like"/>
</dbReference>
<dbReference type="GO" id="GO:0046872">
    <property type="term" value="F:metal ion binding"/>
    <property type="evidence" value="ECO:0007669"/>
    <property type="project" value="InterPro"/>
</dbReference>
<reference evidence="2" key="1">
    <citation type="submission" date="2018-06" db="EMBL/GenBank/DDBJ databases">
        <authorList>
            <person name="Zhirakovskaya E."/>
        </authorList>
    </citation>
    <scope>NUCLEOTIDE SEQUENCE</scope>
</reference>
<proteinExistence type="predicted"/>
<feature type="domain" description="Mycothiol-dependent maleylpyruvate isomerase metal-binding" evidence="1">
    <location>
        <begin position="18"/>
        <end position="127"/>
    </location>
</feature>
<dbReference type="InterPro" id="IPR024344">
    <property type="entry name" value="MDMPI_metal-binding"/>
</dbReference>
<dbReference type="InterPro" id="IPR017517">
    <property type="entry name" value="Maleyloyr_isom"/>
</dbReference>
<evidence type="ECO:0000259" key="1">
    <source>
        <dbReference type="Pfam" id="PF11716"/>
    </source>
</evidence>
<dbReference type="EMBL" id="UOEK01000197">
    <property type="protein sequence ID" value="VAW00934.1"/>
    <property type="molecule type" value="Genomic_DNA"/>
</dbReference>
<dbReference type="Pfam" id="PF11716">
    <property type="entry name" value="MDMPI_N"/>
    <property type="match status" value="1"/>
</dbReference>
<sequence length="230" mass="25767">MADPFIESLKEDGELIDAALATTRYSVAIPTCPGWTVQDLIEHLGSEHLWVADLITNRVQVATRRVQPTIETESLRDWYRETNKRLRNVLMETSPNTRVWNVNGDDIAGSWRRRQAHETAIHRFDLEYAAGRVNDIDEILAEAFLDELGSFLPFLHKFLGLAIPDEDLVLSSSEASWTLEAGVGTIRNGPPLPSAHIAGAASSILLALWDRPHDAEINRPALLSRWQLAK</sequence>
<name>A0A3B0SWU0_9ZZZZ</name>
<dbReference type="PANTHER" id="PTHR40758:SF1">
    <property type="entry name" value="CONSERVED PROTEIN"/>
    <property type="match status" value="1"/>
</dbReference>
<dbReference type="AlphaFoldDB" id="A0A3B0SWU0"/>
<evidence type="ECO:0000313" key="2">
    <source>
        <dbReference type="EMBL" id="VAW00934.1"/>
    </source>
</evidence>
<protein>
    <recommendedName>
        <fullName evidence="1">Mycothiol-dependent maleylpyruvate isomerase metal-binding domain-containing protein</fullName>
    </recommendedName>
</protein>
<organism evidence="2">
    <name type="scientific">hydrothermal vent metagenome</name>
    <dbReference type="NCBI Taxonomy" id="652676"/>
    <lineage>
        <taxon>unclassified sequences</taxon>
        <taxon>metagenomes</taxon>
        <taxon>ecological metagenomes</taxon>
    </lineage>
</organism>
<dbReference type="GO" id="GO:0005886">
    <property type="term" value="C:plasma membrane"/>
    <property type="evidence" value="ECO:0007669"/>
    <property type="project" value="TreeGrafter"/>
</dbReference>
<gene>
    <name evidence="2" type="ORF">MNBD_ACTINO02-521</name>
</gene>